<reference evidence="1" key="1">
    <citation type="submission" date="2013-11" db="EMBL/GenBank/DDBJ databases">
        <title>The Genome Sequence of Phytophthora parasitica CJ02B3.</title>
        <authorList>
            <consortium name="The Broad Institute Genomics Platform"/>
            <person name="Russ C."/>
            <person name="Tyler B."/>
            <person name="Panabieres F."/>
            <person name="Shan W."/>
            <person name="Tripathy S."/>
            <person name="Grunwald N."/>
            <person name="Machado M."/>
            <person name="Johnson C.S."/>
            <person name="Arredondo F."/>
            <person name="Hong C."/>
            <person name="Coffey M."/>
            <person name="Young S.K."/>
            <person name="Zeng Q."/>
            <person name="Gargeya S."/>
            <person name="Fitzgerald M."/>
            <person name="Abouelleil A."/>
            <person name="Alvarado L."/>
            <person name="Chapman S.B."/>
            <person name="Gainer-Dewar J."/>
            <person name="Goldberg J."/>
            <person name="Griggs A."/>
            <person name="Gujja S."/>
            <person name="Hansen M."/>
            <person name="Howarth C."/>
            <person name="Imamovic A."/>
            <person name="Ireland A."/>
            <person name="Larimer J."/>
            <person name="McCowan C."/>
            <person name="Murphy C."/>
            <person name="Pearson M."/>
            <person name="Poon T.W."/>
            <person name="Priest M."/>
            <person name="Roberts A."/>
            <person name="Saif S."/>
            <person name="Shea T."/>
            <person name="Sykes S."/>
            <person name="Wortman J."/>
            <person name="Nusbaum C."/>
            <person name="Birren B."/>
        </authorList>
    </citation>
    <scope>NUCLEOTIDE SEQUENCE [LARGE SCALE GENOMIC DNA]</scope>
    <source>
        <strain evidence="1">CJ02B3</strain>
    </source>
</reference>
<dbReference type="EMBL" id="KI687857">
    <property type="protein sequence ID" value="ETK79722.1"/>
    <property type="molecule type" value="Genomic_DNA"/>
</dbReference>
<name>W2G9M8_PHYNI</name>
<dbReference type="AlphaFoldDB" id="W2G9M8"/>
<organism evidence="1">
    <name type="scientific">Phytophthora nicotianae</name>
    <name type="common">Potato buckeye rot agent</name>
    <name type="synonym">Phytophthora parasitica</name>
    <dbReference type="NCBI Taxonomy" id="4792"/>
    <lineage>
        <taxon>Eukaryota</taxon>
        <taxon>Sar</taxon>
        <taxon>Stramenopiles</taxon>
        <taxon>Oomycota</taxon>
        <taxon>Peronosporomycetes</taxon>
        <taxon>Peronosporales</taxon>
        <taxon>Peronosporaceae</taxon>
        <taxon>Phytophthora</taxon>
    </lineage>
</organism>
<gene>
    <name evidence="1" type="ORF">L915_14443</name>
</gene>
<evidence type="ECO:0000313" key="1">
    <source>
        <dbReference type="EMBL" id="ETK79722.1"/>
    </source>
</evidence>
<proteinExistence type="predicted"/>
<sequence>MRCEGVLPLSIQGNTRAADPSENVLTALTALASILRPSETSNRGCYAKKALSHC</sequence>
<protein>
    <submittedName>
        <fullName evidence="1">Uncharacterized protein</fullName>
    </submittedName>
</protein>
<accession>W2G9M8</accession>
<dbReference type="Proteomes" id="UP000053236">
    <property type="component" value="Unassembled WGS sequence"/>
</dbReference>